<dbReference type="EMBL" id="CP036432">
    <property type="protein sequence ID" value="QDV86001.1"/>
    <property type="molecule type" value="Genomic_DNA"/>
</dbReference>
<evidence type="ECO:0000313" key="3">
    <source>
        <dbReference type="Proteomes" id="UP000318081"/>
    </source>
</evidence>
<reference evidence="2 3" key="1">
    <citation type="submission" date="2019-02" db="EMBL/GenBank/DDBJ databases">
        <title>Deep-cultivation of Planctomycetes and their phenomic and genomic characterization uncovers novel biology.</title>
        <authorList>
            <person name="Wiegand S."/>
            <person name="Jogler M."/>
            <person name="Boedeker C."/>
            <person name="Pinto D."/>
            <person name="Vollmers J."/>
            <person name="Rivas-Marin E."/>
            <person name="Kohn T."/>
            <person name="Peeters S.H."/>
            <person name="Heuer A."/>
            <person name="Rast P."/>
            <person name="Oberbeckmann S."/>
            <person name="Bunk B."/>
            <person name="Jeske O."/>
            <person name="Meyerdierks A."/>
            <person name="Storesund J.E."/>
            <person name="Kallscheuer N."/>
            <person name="Luecker S."/>
            <person name="Lage O.M."/>
            <person name="Pohl T."/>
            <person name="Merkel B.J."/>
            <person name="Hornburger P."/>
            <person name="Mueller R.-W."/>
            <person name="Bruemmer F."/>
            <person name="Labrenz M."/>
            <person name="Spormann A.M."/>
            <person name="Op den Camp H."/>
            <person name="Overmann J."/>
            <person name="Amann R."/>
            <person name="Jetten M.S.M."/>
            <person name="Mascher T."/>
            <person name="Medema M.H."/>
            <person name="Devos D.P."/>
            <person name="Kaster A.-K."/>
            <person name="Ovreas L."/>
            <person name="Rohde M."/>
            <person name="Galperin M.Y."/>
            <person name="Jogler C."/>
        </authorList>
    </citation>
    <scope>NUCLEOTIDE SEQUENCE [LARGE SCALE GENOMIC DNA]</scope>
    <source>
        <strain evidence="2 3">TBK1r</strain>
    </source>
</reference>
<proteinExistence type="predicted"/>
<evidence type="ECO:0000256" key="1">
    <source>
        <dbReference type="SAM" id="MobiDB-lite"/>
    </source>
</evidence>
<sequence length="177" mass="20097">MMPDRKVQRDRPTCFSPLVRFQWVNRLYHVKNVSRPRSPRRSHGPSCLVRVKGQPAHCPLPDSTGRSSSASCWQWRLDFCCALQKSDGARLPSRGGLCVRPVLSLSQRKTASGNTTRAGGAAIRLWITRWATRDQNVCRTKTLTTYGQRIQEVGVSLTTRSPMQRRPTVTTRQPSHW</sequence>
<evidence type="ECO:0000313" key="2">
    <source>
        <dbReference type="EMBL" id="QDV86001.1"/>
    </source>
</evidence>
<gene>
    <name evidence="2" type="ORF">TBK1r_50180</name>
</gene>
<protein>
    <submittedName>
        <fullName evidence="2">Uncharacterized protein</fullName>
    </submittedName>
</protein>
<dbReference type="Proteomes" id="UP000318081">
    <property type="component" value="Chromosome"/>
</dbReference>
<feature type="region of interest" description="Disordered" evidence="1">
    <location>
        <begin position="157"/>
        <end position="177"/>
    </location>
</feature>
<keyword evidence="3" id="KW-1185">Reference proteome</keyword>
<accession>A0ABX5XXH0</accession>
<name>A0ABX5XXH0_9BACT</name>
<organism evidence="2 3">
    <name type="scientific">Stieleria magnilauensis</name>
    <dbReference type="NCBI Taxonomy" id="2527963"/>
    <lineage>
        <taxon>Bacteria</taxon>
        <taxon>Pseudomonadati</taxon>
        <taxon>Planctomycetota</taxon>
        <taxon>Planctomycetia</taxon>
        <taxon>Pirellulales</taxon>
        <taxon>Pirellulaceae</taxon>
        <taxon>Stieleria</taxon>
    </lineage>
</organism>